<comment type="caution">
    <text evidence="2">The sequence shown here is derived from an EMBL/GenBank/DDBJ whole genome shotgun (WGS) entry which is preliminary data.</text>
</comment>
<dbReference type="OrthoDB" id="408973at2759"/>
<organism evidence="2 3">
    <name type="scientific">Ceratobasidium theobromae</name>
    <dbReference type="NCBI Taxonomy" id="1582974"/>
    <lineage>
        <taxon>Eukaryota</taxon>
        <taxon>Fungi</taxon>
        <taxon>Dikarya</taxon>
        <taxon>Basidiomycota</taxon>
        <taxon>Agaricomycotina</taxon>
        <taxon>Agaricomycetes</taxon>
        <taxon>Cantharellales</taxon>
        <taxon>Ceratobasidiaceae</taxon>
        <taxon>Ceratobasidium</taxon>
    </lineage>
</organism>
<dbReference type="SUPFAM" id="SSF54593">
    <property type="entry name" value="Glyoxalase/Bleomycin resistance protein/Dihydroxybiphenyl dioxygenase"/>
    <property type="match status" value="1"/>
</dbReference>
<proteinExistence type="predicted"/>
<dbReference type="Pfam" id="PF13468">
    <property type="entry name" value="Glyoxalase_3"/>
    <property type="match status" value="1"/>
</dbReference>
<dbReference type="EMBL" id="SSOP01000076">
    <property type="protein sequence ID" value="KAB5592130.1"/>
    <property type="molecule type" value="Genomic_DNA"/>
</dbReference>
<sequence length="272" mass="29684">MAPPTNALDHIIHLSPPGKLSEAVEHWEKLGFKVVPGGQHADGLTSNALVALADGIYIELIAFEKPANEYPPDSPRSNHWWANKEPGWIDWACLGLEDHVDQTIAARDREVRSGVQYQEGKIGGRTRAGDGQELKWRVTFPELKHGRGTVPFFCQDLTPRELRVPSANVDTHDNAALGISHLHISVPKGKLEDLKSQLSVVLGTRPNDSDEWELTLPPIIANVTPAALRVKLIPSGSSDSKIVEVGFYVEKDGYKDIGTPDGFGKVAFVGPS</sequence>
<dbReference type="PANTHER" id="PTHR40265">
    <property type="entry name" value="BLL2707 PROTEIN"/>
    <property type="match status" value="1"/>
</dbReference>
<dbReference type="InterPro" id="IPR025870">
    <property type="entry name" value="Glyoxalase-like_dom"/>
</dbReference>
<feature type="domain" description="Glyoxalase-like" evidence="1">
    <location>
        <begin position="8"/>
        <end position="189"/>
    </location>
</feature>
<reference evidence="2 3" key="1">
    <citation type="journal article" date="2019" name="Fungal Biol. Biotechnol.">
        <title>Draft genome sequence of fastidious pathogen Ceratobasidium theobromae, which causes vascular-streak dieback in Theobroma cacao.</title>
        <authorList>
            <person name="Ali S.S."/>
            <person name="Asman A."/>
            <person name="Shao J."/>
            <person name="Firmansyah A.P."/>
            <person name="Susilo A.W."/>
            <person name="Rosmana A."/>
            <person name="McMahon P."/>
            <person name="Junaid M."/>
            <person name="Guest D."/>
            <person name="Kheng T.Y."/>
            <person name="Meinhardt L.W."/>
            <person name="Bailey B.A."/>
        </authorList>
    </citation>
    <scope>NUCLEOTIDE SEQUENCE [LARGE SCALE GENOMIC DNA]</scope>
    <source>
        <strain evidence="2 3">CT2</strain>
    </source>
</reference>
<keyword evidence="3" id="KW-1185">Reference proteome</keyword>
<name>A0A5N5QK72_9AGAM</name>
<evidence type="ECO:0000259" key="1">
    <source>
        <dbReference type="Pfam" id="PF13468"/>
    </source>
</evidence>
<dbReference type="AlphaFoldDB" id="A0A5N5QK72"/>
<protein>
    <submittedName>
        <fullName evidence="2">Glyoxalase-like domain containing protein</fullName>
    </submittedName>
</protein>
<gene>
    <name evidence="2" type="ORF">CTheo_4451</name>
</gene>
<dbReference type="InterPro" id="IPR029068">
    <property type="entry name" value="Glyas_Bleomycin-R_OHBP_Dase"/>
</dbReference>
<dbReference type="Proteomes" id="UP000383932">
    <property type="component" value="Unassembled WGS sequence"/>
</dbReference>
<dbReference type="Gene3D" id="3.10.180.10">
    <property type="entry name" value="2,3-Dihydroxybiphenyl 1,2-Dioxygenase, domain 1"/>
    <property type="match status" value="1"/>
</dbReference>
<evidence type="ECO:0000313" key="3">
    <source>
        <dbReference type="Proteomes" id="UP000383932"/>
    </source>
</evidence>
<evidence type="ECO:0000313" key="2">
    <source>
        <dbReference type="EMBL" id="KAB5592130.1"/>
    </source>
</evidence>
<accession>A0A5N5QK72</accession>
<dbReference type="PANTHER" id="PTHR40265:SF1">
    <property type="entry name" value="GLYOXALASE-LIKE DOMAIN-CONTAINING PROTEIN"/>
    <property type="match status" value="1"/>
</dbReference>